<organism evidence="1 2">
    <name type="scientific">Trifolium medium</name>
    <dbReference type="NCBI Taxonomy" id="97028"/>
    <lineage>
        <taxon>Eukaryota</taxon>
        <taxon>Viridiplantae</taxon>
        <taxon>Streptophyta</taxon>
        <taxon>Embryophyta</taxon>
        <taxon>Tracheophyta</taxon>
        <taxon>Spermatophyta</taxon>
        <taxon>Magnoliopsida</taxon>
        <taxon>eudicotyledons</taxon>
        <taxon>Gunneridae</taxon>
        <taxon>Pentapetalae</taxon>
        <taxon>rosids</taxon>
        <taxon>fabids</taxon>
        <taxon>Fabales</taxon>
        <taxon>Fabaceae</taxon>
        <taxon>Papilionoideae</taxon>
        <taxon>50 kb inversion clade</taxon>
        <taxon>NPAAA clade</taxon>
        <taxon>Hologalegina</taxon>
        <taxon>IRL clade</taxon>
        <taxon>Trifolieae</taxon>
        <taxon>Trifolium</taxon>
    </lineage>
</organism>
<dbReference type="AlphaFoldDB" id="A0A392U1L3"/>
<feature type="non-terminal residue" evidence="1">
    <location>
        <position position="1"/>
    </location>
</feature>
<proteinExistence type="predicted"/>
<evidence type="ECO:0000313" key="2">
    <source>
        <dbReference type="Proteomes" id="UP000265520"/>
    </source>
</evidence>
<evidence type="ECO:0000313" key="1">
    <source>
        <dbReference type="EMBL" id="MCI66647.1"/>
    </source>
</evidence>
<comment type="caution">
    <text evidence="1">The sequence shown here is derived from an EMBL/GenBank/DDBJ whole genome shotgun (WGS) entry which is preliminary data.</text>
</comment>
<dbReference type="Proteomes" id="UP000265520">
    <property type="component" value="Unassembled WGS sequence"/>
</dbReference>
<reference evidence="1 2" key="1">
    <citation type="journal article" date="2018" name="Front. Plant Sci.">
        <title>Red Clover (Trifolium pratense) and Zigzag Clover (T. medium) - A Picture of Genomic Similarities and Differences.</title>
        <authorList>
            <person name="Dluhosova J."/>
            <person name="Istvanek J."/>
            <person name="Nedelnik J."/>
            <person name="Repkova J."/>
        </authorList>
    </citation>
    <scope>NUCLEOTIDE SEQUENCE [LARGE SCALE GENOMIC DNA]</scope>
    <source>
        <strain evidence="2">cv. 10/8</strain>
        <tissue evidence="1">Leaf</tissue>
    </source>
</reference>
<name>A0A392U1L3_9FABA</name>
<dbReference type="EMBL" id="LXQA010699461">
    <property type="protein sequence ID" value="MCI66647.1"/>
    <property type="molecule type" value="Genomic_DNA"/>
</dbReference>
<accession>A0A392U1L3</accession>
<protein>
    <submittedName>
        <fullName evidence="1">Uncharacterized protein</fullName>
    </submittedName>
</protein>
<keyword evidence="2" id="KW-1185">Reference proteome</keyword>
<sequence length="22" mass="2273">VGVSGYGDVKDVISDAMAEVDF</sequence>